<name>A0A9P4NFX9_9PEZI</name>
<organism evidence="2 3">
    <name type="scientific">Tothia fuscella</name>
    <dbReference type="NCBI Taxonomy" id="1048955"/>
    <lineage>
        <taxon>Eukaryota</taxon>
        <taxon>Fungi</taxon>
        <taxon>Dikarya</taxon>
        <taxon>Ascomycota</taxon>
        <taxon>Pezizomycotina</taxon>
        <taxon>Dothideomycetes</taxon>
        <taxon>Pleosporomycetidae</taxon>
        <taxon>Venturiales</taxon>
        <taxon>Cylindrosympodiaceae</taxon>
        <taxon>Tothia</taxon>
    </lineage>
</organism>
<dbReference type="InterPro" id="IPR017853">
    <property type="entry name" value="GH"/>
</dbReference>
<dbReference type="Pfam" id="PF11790">
    <property type="entry name" value="Glyco_hydro_cc"/>
    <property type="match status" value="1"/>
</dbReference>
<dbReference type="Gene3D" id="3.20.20.80">
    <property type="entry name" value="Glycosidases"/>
    <property type="match status" value="1"/>
</dbReference>
<accession>A0A9P4NFX9</accession>
<dbReference type="Proteomes" id="UP000800235">
    <property type="component" value="Unassembled WGS sequence"/>
</dbReference>
<evidence type="ECO:0000259" key="1">
    <source>
        <dbReference type="Pfam" id="PF11790"/>
    </source>
</evidence>
<dbReference type="PANTHER" id="PTHR34154:SF3">
    <property type="entry name" value="ALKALI-SENSITIVE LINKAGE PROTEIN 1"/>
    <property type="match status" value="1"/>
</dbReference>
<dbReference type="EMBL" id="MU007115">
    <property type="protein sequence ID" value="KAF2419905.1"/>
    <property type="molecule type" value="Genomic_DNA"/>
</dbReference>
<dbReference type="GO" id="GO:0009277">
    <property type="term" value="C:fungal-type cell wall"/>
    <property type="evidence" value="ECO:0007669"/>
    <property type="project" value="TreeGrafter"/>
</dbReference>
<dbReference type="GO" id="GO:0071966">
    <property type="term" value="P:fungal-type cell wall polysaccharide metabolic process"/>
    <property type="evidence" value="ECO:0007669"/>
    <property type="project" value="TreeGrafter"/>
</dbReference>
<dbReference type="PANTHER" id="PTHR34154">
    <property type="entry name" value="ALKALI-SENSITIVE LINKAGE PROTEIN 1"/>
    <property type="match status" value="1"/>
</dbReference>
<dbReference type="InterPro" id="IPR053183">
    <property type="entry name" value="ASL1"/>
</dbReference>
<keyword evidence="3" id="KW-1185">Reference proteome</keyword>
<protein>
    <recommendedName>
        <fullName evidence="1">Asl1-like glycosyl hydrolase catalytic domain-containing protein</fullName>
    </recommendedName>
</protein>
<evidence type="ECO:0000313" key="3">
    <source>
        <dbReference type="Proteomes" id="UP000800235"/>
    </source>
</evidence>
<dbReference type="AlphaFoldDB" id="A0A9P4NFX9"/>
<feature type="domain" description="Asl1-like glycosyl hydrolase catalytic" evidence="1">
    <location>
        <begin position="1"/>
        <end position="159"/>
    </location>
</feature>
<proteinExistence type="predicted"/>
<comment type="caution">
    <text evidence="2">The sequence shown here is derived from an EMBL/GenBank/DDBJ whole genome shotgun (WGS) entry which is preliminary data.</text>
</comment>
<dbReference type="SUPFAM" id="SSF51445">
    <property type="entry name" value="(Trans)glycosidases"/>
    <property type="match status" value="1"/>
</dbReference>
<dbReference type="InterPro" id="IPR024655">
    <property type="entry name" value="Asl1_glyco_hydro_catalytic"/>
</dbReference>
<reference evidence="2" key="1">
    <citation type="journal article" date="2020" name="Stud. Mycol.">
        <title>101 Dothideomycetes genomes: a test case for predicting lifestyles and emergence of pathogens.</title>
        <authorList>
            <person name="Haridas S."/>
            <person name="Albert R."/>
            <person name="Binder M."/>
            <person name="Bloem J."/>
            <person name="Labutti K."/>
            <person name="Salamov A."/>
            <person name="Andreopoulos B."/>
            <person name="Baker S."/>
            <person name="Barry K."/>
            <person name="Bills G."/>
            <person name="Bluhm B."/>
            <person name="Cannon C."/>
            <person name="Castanera R."/>
            <person name="Culley D."/>
            <person name="Daum C."/>
            <person name="Ezra D."/>
            <person name="Gonzalez J."/>
            <person name="Henrissat B."/>
            <person name="Kuo A."/>
            <person name="Liang C."/>
            <person name="Lipzen A."/>
            <person name="Lutzoni F."/>
            <person name="Magnuson J."/>
            <person name="Mondo S."/>
            <person name="Nolan M."/>
            <person name="Ohm R."/>
            <person name="Pangilinan J."/>
            <person name="Park H.-J."/>
            <person name="Ramirez L."/>
            <person name="Alfaro M."/>
            <person name="Sun H."/>
            <person name="Tritt A."/>
            <person name="Yoshinaga Y."/>
            <person name="Zwiers L.-H."/>
            <person name="Turgeon B."/>
            <person name="Goodwin S."/>
            <person name="Spatafora J."/>
            <person name="Crous P."/>
            <person name="Grigoriev I."/>
        </authorList>
    </citation>
    <scope>NUCLEOTIDE SEQUENCE</scope>
    <source>
        <strain evidence="2">CBS 130266</strain>
    </source>
</reference>
<evidence type="ECO:0000313" key="2">
    <source>
        <dbReference type="EMBL" id="KAF2419905.1"/>
    </source>
</evidence>
<dbReference type="OrthoDB" id="43654at2759"/>
<gene>
    <name evidence="2" type="ORF">EJ08DRAFT_653981</name>
</gene>
<sequence length="162" mass="18545">MSVDHAVEFWRQHVLPMKQSRPEVRIGSLSISNGSNGIPWLGDFFSRFGGIDASGIDYIIIHYYSDDAEHFKRYVKEVHDKFEGKIWVTEFSCTNWNVKNPPTEKQVLTFMEEALNFLDSTDFVERYAWYGAMSDVGVDVGRANGFQAEGRLTDAGKLYMTL</sequence>